<comment type="caution">
    <text evidence="1">The sequence shown here is derived from an EMBL/GenBank/DDBJ whole genome shotgun (WGS) entry which is preliminary data.</text>
</comment>
<reference evidence="1" key="1">
    <citation type="submission" date="2023-01" db="EMBL/GenBank/DDBJ databases">
        <title>Colletotrichum chrysophilum M932 genome sequence.</title>
        <authorList>
            <person name="Baroncelli R."/>
        </authorList>
    </citation>
    <scope>NUCLEOTIDE SEQUENCE</scope>
    <source>
        <strain evidence="1">M932</strain>
    </source>
</reference>
<accession>A0AAD9ABI9</accession>
<evidence type="ECO:0000313" key="2">
    <source>
        <dbReference type="Proteomes" id="UP001243330"/>
    </source>
</evidence>
<organism evidence="1 2">
    <name type="scientific">Colletotrichum chrysophilum</name>
    <dbReference type="NCBI Taxonomy" id="1836956"/>
    <lineage>
        <taxon>Eukaryota</taxon>
        <taxon>Fungi</taxon>
        <taxon>Dikarya</taxon>
        <taxon>Ascomycota</taxon>
        <taxon>Pezizomycotina</taxon>
        <taxon>Sordariomycetes</taxon>
        <taxon>Hypocreomycetidae</taxon>
        <taxon>Glomerellales</taxon>
        <taxon>Glomerellaceae</taxon>
        <taxon>Colletotrichum</taxon>
        <taxon>Colletotrichum gloeosporioides species complex</taxon>
    </lineage>
</organism>
<dbReference type="EMBL" id="JAQOWY010000286">
    <property type="protein sequence ID" value="KAK1845068.1"/>
    <property type="molecule type" value="Genomic_DNA"/>
</dbReference>
<evidence type="ECO:0000313" key="1">
    <source>
        <dbReference type="EMBL" id="KAK1845068.1"/>
    </source>
</evidence>
<keyword evidence="2" id="KW-1185">Reference proteome</keyword>
<sequence>MSHGVRGDRPGRSQWPLALPMERRRRHLEARTIVSCQLLRRIQDQRRRGATGKSDAAEGSSWHFASFAANLGALCSTAPVKKS</sequence>
<proteinExistence type="predicted"/>
<gene>
    <name evidence="1" type="ORF">CCHR01_12287</name>
</gene>
<dbReference type="AlphaFoldDB" id="A0AAD9ABI9"/>
<protein>
    <submittedName>
        <fullName evidence="1">Uncharacterized protein</fullName>
    </submittedName>
</protein>
<name>A0AAD9ABI9_9PEZI</name>
<dbReference type="Proteomes" id="UP001243330">
    <property type="component" value="Unassembled WGS sequence"/>
</dbReference>